<name>A0A6J7EGL1_9ZZZZ</name>
<keyword evidence="4" id="KW-0812">Transmembrane</keyword>
<dbReference type="GO" id="GO:0020037">
    <property type="term" value="F:heme binding"/>
    <property type="evidence" value="ECO:0007669"/>
    <property type="project" value="InterPro"/>
</dbReference>
<keyword evidence="1" id="KW-0349">Heme</keyword>
<evidence type="ECO:0000256" key="3">
    <source>
        <dbReference type="ARBA" id="ARBA00023004"/>
    </source>
</evidence>
<evidence type="ECO:0000256" key="4">
    <source>
        <dbReference type="SAM" id="Phobius"/>
    </source>
</evidence>
<proteinExistence type="predicted"/>
<dbReference type="InterPro" id="IPR009056">
    <property type="entry name" value="Cyt_c-like_dom"/>
</dbReference>
<accession>A0A6J7EGL1</accession>
<dbReference type="AlphaFoldDB" id="A0A6J7EGL1"/>
<keyword evidence="4" id="KW-0472">Membrane</keyword>
<protein>
    <submittedName>
        <fullName evidence="6">Unannotated protein</fullName>
    </submittedName>
</protein>
<evidence type="ECO:0000313" key="6">
    <source>
        <dbReference type="EMBL" id="CAB4878783.1"/>
    </source>
</evidence>
<sequence length="168" mass="17100">MVVFALIVFAFILATIAVVIVASVSRRQPSPTGPSRGAAKLLFTGIAVVVVVIGIGLPVVLLIDDSDTADRSTPVGVTLTADQAVGRQLFAQNCSNCHSLKASNSVATTGPNFDKMRPPEGLVENAILLGRARGNGNMPAGLLTGKNAKDVAAYVAAVAGHASPGLGR</sequence>
<evidence type="ECO:0000256" key="2">
    <source>
        <dbReference type="ARBA" id="ARBA00022723"/>
    </source>
</evidence>
<organism evidence="6">
    <name type="scientific">freshwater metagenome</name>
    <dbReference type="NCBI Taxonomy" id="449393"/>
    <lineage>
        <taxon>unclassified sequences</taxon>
        <taxon>metagenomes</taxon>
        <taxon>ecological metagenomes</taxon>
    </lineage>
</organism>
<evidence type="ECO:0000259" key="5">
    <source>
        <dbReference type="PROSITE" id="PS51007"/>
    </source>
</evidence>
<dbReference type="SUPFAM" id="SSF46626">
    <property type="entry name" value="Cytochrome c"/>
    <property type="match status" value="1"/>
</dbReference>
<feature type="transmembrane region" description="Helical" evidence="4">
    <location>
        <begin position="41"/>
        <end position="63"/>
    </location>
</feature>
<dbReference type="PROSITE" id="PS51007">
    <property type="entry name" value="CYTC"/>
    <property type="match status" value="1"/>
</dbReference>
<dbReference type="GO" id="GO:0009055">
    <property type="term" value="F:electron transfer activity"/>
    <property type="evidence" value="ECO:0007669"/>
    <property type="project" value="InterPro"/>
</dbReference>
<dbReference type="Pfam" id="PF13442">
    <property type="entry name" value="Cytochrome_CBB3"/>
    <property type="match status" value="1"/>
</dbReference>
<keyword evidence="2" id="KW-0479">Metal-binding</keyword>
<dbReference type="Gene3D" id="1.10.760.10">
    <property type="entry name" value="Cytochrome c-like domain"/>
    <property type="match status" value="1"/>
</dbReference>
<feature type="domain" description="Cytochrome c" evidence="5">
    <location>
        <begin position="81"/>
        <end position="159"/>
    </location>
</feature>
<dbReference type="GO" id="GO:0046872">
    <property type="term" value="F:metal ion binding"/>
    <property type="evidence" value="ECO:0007669"/>
    <property type="project" value="UniProtKB-KW"/>
</dbReference>
<evidence type="ECO:0000256" key="1">
    <source>
        <dbReference type="ARBA" id="ARBA00022617"/>
    </source>
</evidence>
<dbReference type="EMBL" id="CAFBLQ010000134">
    <property type="protein sequence ID" value="CAB4878783.1"/>
    <property type="molecule type" value="Genomic_DNA"/>
</dbReference>
<keyword evidence="3" id="KW-0408">Iron</keyword>
<reference evidence="6" key="1">
    <citation type="submission" date="2020-05" db="EMBL/GenBank/DDBJ databases">
        <authorList>
            <person name="Chiriac C."/>
            <person name="Salcher M."/>
            <person name="Ghai R."/>
            <person name="Kavagutti S V."/>
        </authorList>
    </citation>
    <scope>NUCLEOTIDE SEQUENCE</scope>
</reference>
<dbReference type="InterPro" id="IPR036909">
    <property type="entry name" value="Cyt_c-like_dom_sf"/>
</dbReference>
<gene>
    <name evidence="6" type="ORF">UFOPK3423_01160</name>
</gene>
<keyword evidence="4" id="KW-1133">Transmembrane helix</keyword>